<accession>A0A974GYX1</accession>
<protein>
    <submittedName>
        <fullName evidence="2">Uncharacterized protein</fullName>
    </submittedName>
</protein>
<feature type="transmembrane region" description="Helical" evidence="1">
    <location>
        <begin position="21"/>
        <end position="48"/>
    </location>
</feature>
<reference evidence="2" key="1">
    <citation type="submission" date="2016-05" db="EMBL/GenBank/DDBJ databases">
        <title>WGS assembly of Xenopus laevis.</title>
        <authorList>
            <person name="Session A."/>
            <person name="Uno Y."/>
            <person name="Kwon T."/>
            <person name="Chapman J."/>
            <person name="Toyoda A."/>
            <person name="Takahashi S."/>
            <person name="Fukui A."/>
            <person name="Hikosaka A."/>
            <person name="Putnam N."/>
            <person name="Stites J."/>
            <person name="Van Heeringen S."/>
            <person name="Quigley I."/>
            <person name="Heinz S."/>
            <person name="Hellsten U."/>
            <person name="Lyons J."/>
            <person name="Suzuki A."/>
            <person name="Kondo M."/>
            <person name="Ogino H."/>
            <person name="Ochi H."/>
            <person name="Bogdanovic O."/>
            <person name="Lister R."/>
            <person name="Georgiou G."/>
            <person name="Paranjpe S."/>
            <person name="Van Kruijsbergen I."/>
            <person name="Mozaffari S."/>
            <person name="Shu S."/>
            <person name="Schmutz J."/>
            <person name="Jenkins J."/>
            <person name="Grimwood J."/>
            <person name="Carlson J."/>
            <person name="Mitros T."/>
            <person name="Simakov O."/>
            <person name="Heald R."/>
            <person name="Miller K."/>
            <person name="Haudenschild C."/>
            <person name="Kuroki Y."/>
            <person name="Tanaka T."/>
            <person name="Michiue T."/>
            <person name="Watanabe M."/>
            <person name="Kinoshita T."/>
            <person name="Ohta Y."/>
            <person name="Mawaribuchi S."/>
            <person name="Suzuki Y."/>
            <person name="Haramoto Y."/>
            <person name="Yamamoto T."/>
            <person name="Takagi C."/>
            <person name="Kitzman J."/>
            <person name="Shendure J."/>
            <person name="Nakayama T."/>
            <person name="Izutsu Y."/>
            <person name="Robert J."/>
            <person name="Dichmann D."/>
            <person name="Flajnik M."/>
            <person name="Houston D."/>
            <person name="Marcotte E."/>
            <person name="Wallingford J."/>
            <person name="Ito Y."/>
            <person name="Asashima M."/>
            <person name="Ueno N."/>
            <person name="Matsuda Y."/>
            <person name="Jan Veenstra G."/>
            <person name="Fujiyama A."/>
            <person name="Harland R."/>
            <person name="Taira M."/>
            <person name="Rokhsar D.S."/>
        </authorList>
    </citation>
    <scope>NUCLEOTIDE SEQUENCE</scope>
    <source>
        <strain evidence="2">J</strain>
        <tissue evidence="2">Blood</tissue>
    </source>
</reference>
<keyword evidence="1" id="KW-1133">Transmembrane helix</keyword>
<organism evidence="2">
    <name type="scientific">Xenopus laevis</name>
    <name type="common">African clawed frog</name>
    <dbReference type="NCBI Taxonomy" id="8355"/>
    <lineage>
        <taxon>Eukaryota</taxon>
        <taxon>Metazoa</taxon>
        <taxon>Chordata</taxon>
        <taxon>Craniata</taxon>
        <taxon>Vertebrata</taxon>
        <taxon>Euteleostomi</taxon>
        <taxon>Amphibia</taxon>
        <taxon>Batrachia</taxon>
        <taxon>Anura</taxon>
        <taxon>Pipoidea</taxon>
        <taxon>Pipidae</taxon>
        <taxon>Xenopodinae</taxon>
        <taxon>Xenopus</taxon>
        <taxon>Xenopus</taxon>
    </lineage>
</organism>
<sequence length="87" mass="9805">MKLQIEALTSVLDFNFCRQHMLSFSVLVFAGAAHFPSYSGVMCIYLGLNGWGMTQLKRLNLPIISPVTLPFISMLLSVYFSFFCCRA</sequence>
<evidence type="ECO:0000313" key="2">
    <source>
        <dbReference type="EMBL" id="OCT55953.1"/>
    </source>
</evidence>
<proteinExistence type="predicted"/>
<keyword evidence="1" id="KW-0812">Transmembrane</keyword>
<keyword evidence="1" id="KW-0472">Membrane</keyword>
<evidence type="ECO:0000256" key="1">
    <source>
        <dbReference type="SAM" id="Phobius"/>
    </source>
</evidence>
<dbReference type="EMBL" id="KV468208">
    <property type="protein sequence ID" value="OCT55953.1"/>
    <property type="molecule type" value="Genomic_DNA"/>
</dbReference>
<name>A0A974GYX1_XENLA</name>
<dbReference type="AlphaFoldDB" id="A0A974GYX1"/>
<gene>
    <name evidence="2" type="ORF">XELAEV_18000057mg</name>
</gene>
<feature type="transmembrane region" description="Helical" evidence="1">
    <location>
        <begin position="63"/>
        <end position="85"/>
    </location>
</feature>
<dbReference type="Proteomes" id="UP000694892">
    <property type="component" value="Unassembled WGS sequence"/>
</dbReference>